<dbReference type="Proteomes" id="UP001230649">
    <property type="component" value="Unassembled WGS sequence"/>
</dbReference>
<sequence length="413" mass="46647">MTTFEPDSRALERLPDRPATYMDVSQRFSSRPLPQQSLSSPTPPSRQFAHPQGPLLPLTPSRKPNASFQTPRTPISYTPSGYTKSNRSFIDTPESQQSLSIKSPTSGTPTTTVQCAGFTQKGQRCKKRVRTVAAYYSMGHAPLRDEDVALDSRSSGDDALALVDSVVAGEEKRFCNVHIGQISSTGGFYKKRTEFDTSEKEKFIQFSDYIPHDLDEQTKVLLRITMESPLTANESSGYIYAYELRDIATDRVVYYKVGRTDNVPRRLNEWAKQCVSHRPTLRDIFPQRGGVNDGYRADQHASLSVLPGAMANQGERCNAVKRLEKLIHIELSARQVTRQPMLPSTDVYYRRDGQFQDPLEFLHTGRPCTDCSTTHREIFAIPRQTAFAGRSEYEAVVRPVILRWQRFVDEIAP</sequence>
<reference evidence="1" key="1">
    <citation type="submission" date="2023-04" db="EMBL/GenBank/DDBJ databases">
        <title>Draft Genome sequencing of Naganishia species isolated from polar environments using Oxford Nanopore Technology.</title>
        <authorList>
            <person name="Leo P."/>
            <person name="Venkateswaran K."/>
        </authorList>
    </citation>
    <scope>NUCLEOTIDE SEQUENCE</scope>
    <source>
        <strain evidence="1">MNA-CCFEE 5262</strain>
    </source>
</reference>
<organism evidence="1 2">
    <name type="scientific">Naganishia adeliensis</name>
    <dbReference type="NCBI Taxonomy" id="92952"/>
    <lineage>
        <taxon>Eukaryota</taxon>
        <taxon>Fungi</taxon>
        <taxon>Dikarya</taxon>
        <taxon>Basidiomycota</taxon>
        <taxon>Agaricomycotina</taxon>
        <taxon>Tremellomycetes</taxon>
        <taxon>Filobasidiales</taxon>
        <taxon>Filobasidiaceae</taxon>
        <taxon>Naganishia</taxon>
    </lineage>
</organism>
<protein>
    <submittedName>
        <fullName evidence="1">Uncharacterized protein</fullName>
    </submittedName>
</protein>
<proteinExistence type="predicted"/>
<gene>
    <name evidence="1" type="ORF">QFC20_001288</name>
</gene>
<keyword evidence="2" id="KW-1185">Reference proteome</keyword>
<evidence type="ECO:0000313" key="2">
    <source>
        <dbReference type="Proteomes" id="UP001230649"/>
    </source>
</evidence>
<name>A0ACC2WUQ9_9TREE</name>
<comment type="caution">
    <text evidence="1">The sequence shown here is derived from an EMBL/GenBank/DDBJ whole genome shotgun (WGS) entry which is preliminary data.</text>
</comment>
<evidence type="ECO:0000313" key="1">
    <source>
        <dbReference type="EMBL" id="KAJ9114915.1"/>
    </source>
</evidence>
<dbReference type="EMBL" id="JASBWS010000007">
    <property type="protein sequence ID" value="KAJ9114915.1"/>
    <property type="molecule type" value="Genomic_DNA"/>
</dbReference>
<accession>A0ACC2WUQ9</accession>